<dbReference type="Gene3D" id="1.20.58.320">
    <property type="entry name" value="TPR-like"/>
    <property type="match status" value="1"/>
</dbReference>
<dbReference type="EMBL" id="VHLH01000002">
    <property type="protein sequence ID" value="TPW31940.1"/>
    <property type="molecule type" value="Genomic_DNA"/>
</dbReference>
<evidence type="ECO:0000313" key="1">
    <source>
        <dbReference type="EMBL" id="TPW31940.1"/>
    </source>
</evidence>
<gene>
    <name evidence="1" type="ORF">FJU11_01750</name>
</gene>
<name>A0A506UDC1_9HYPH</name>
<proteinExistence type="predicted"/>
<sequence>MQYDDAYAAPADVLAFWFEELTPEHWFKPSAEIDARIRQRFAATHLMLARHIEEAWRRSPEGRLAATIVLDQFPRNIYRATPLAFATDELARNEARTAIEAGMDQLVPAERRVFFYLPFEHSEALEDQEWSVELIATLDHAEYLDYARRHREVIARFGRFPHRNPILGRFSTRAEEAYLSTSDSGF</sequence>
<comment type="caution">
    <text evidence="1">The sequence shown here is derived from an EMBL/GenBank/DDBJ whole genome shotgun (WGS) entry which is preliminary data.</text>
</comment>
<reference evidence="1 2" key="1">
    <citation type="submission" date="2019-06" db="EMBL/GenBank/DDBJ databases">
        <authorList>
            <person name="Li M."/>
        </authorList>
    </citation>
    <scope>NUCLEOTIDE SEQUENCE [LARGE SCALE GENOMIC DNA]</scope>
    <source>
        <strain evidence="1 2">BGMRC6574</strain>
    </source>
</reference>
<dbReference type="SUPFAM" id="SSF48452">
    <property type="entry name" value="TPR-like"/>
    <property type="match status" value="1"/>
</dbReference>
<keyword evidence="2" id="KW-1185">Reference proteome</keyword>
<protein>
    <submittedName>
        <fullName evidence="1">DUF924 domain-containing protein</fullName>
    </submittedName>
</protein>
<dbReference type="InterPro" id="IPR011990">
    <property type="entry name" value="TPR-like_helical_dom_sf"/>
</dbReference>
<accession>A0A506UDC1</accession>
<dbReference type="Gene3D" id="1.25.40.10">
    <property type="entry name" value="Tetratricopeptide repeat domain"/>
    <property type="match status" value="1"/>
</dbReference>
<organism evidence="1 2">
    <name type="scientific">Pararhizobium mangrovi</name>
    <dbReference type="NCBI Taxonomy" id="2590452"/>
    <lineage>
        <taxon>Bacteria</taxon>
        <taxon>Pseudomonadati</taxon>
        <taxon>Pseudomonadota</taxon>
        <taxon>Alphaproteobacteria</taxon>
        <taxon>Hyphomicrobiales</taxon>
        <taxon>Rhizobiaceae</taxon>
        <taxon>Rhizobium/Agrobacterium group</taxon>
        <taxon>Pararhizobium</taxon>
    </lineage>
</organism>
<dbReference type="AlphaFoldDB" id="A0A506UDC1"/>
<evidence type="ECO:0000313" key="2">
    <source>
        <dbReference type="Proteomes" id="UP000320314"/>
    </source>
</evidence>
<dbReference type="Proteomes" id="UP000320314">
    <property type="component" value="Unassembled WGS sequence"/>
</dbReference>
<dbReference type="OrthoDB" id="7593450at2"/>
<dbReference type="Pfam" id="PF06041">
    <property type="entry name" value="DUF924"/>
    <property type="match status" value="1"/>
</dbReference>
<dbReference type="InterPro" id="IPR010323">
    <property type="entry name" value="DUF924"/>
</dbReference>
<dbReference type="RefSeq" id="WP_141165297.1">
    <property type="nucleotide sequence ID" value="NZ_VHLH01000002.1"/>
</dbReference>